<proteinExistence type="predicted"/>
<dbReference type="AlphaFoldDB" id="E4T8R7"/>
<name>E4T8R7_PALPW</name>
<accession>E4T8R7</accession>
<dbReference type="Gene3D" id="3.30.200.20">
    <property type="entry name" value="Phosphorylase Kinase, domain 1"/>
    <property type="match status" value="1"/>
</dbReference>
<keyword evidence="4" id="KW-1185">Reference proteome</keyword>
<dbReference type="Pfam" id="PF01636">
    <property type="entry name" value="APH"/>
    <property type="match status" value="1"/>
</dbReference>
<dbReference type="PANTHER" id="PTHR30448:SF0">
    <property type="entry name" value="RNASE ADAPTER PROTEIN RAPZ"/>
    <property type="match status" value="1"/>
</dbReference>
<dbReference type="eggNOG" id="COG1660">
    <property type="taxonomic scope" value="Bacteria"/>
</dbReference>
<dbReference type="InterPro" id="IPR005337">
    <property type="entry name" value="RapZ-like"/>
</dbReference>
<reference key="1">
    <citation type="submission" date="2010-11" db="EMBL/GenBank/DDBJ databases">
        <title>The complete genome of Paludibacter propionicigenes DSM 17365.</title>
        <authorList>
            <consortium name="US DOE Joint Genome Institute (JGI-PGF)"/>
            <person name="Lucas S."/>
            <person name="Copeland A."/>
            <person name="Lapidus A."/>
            <person name="Bruce D."/>
            <person name="Goodwin L."/>
            <person name="Pitluck S."/>
            <person name="Kyrpides N."/>
            <person name="Mavromatis K."/>
            <person name="Ivanova N."/>
            <person name="Munk A.C."/>
            <person name="Brettin T."/>
            <person name="Detter J.C."/>
            <person name="Han C."/>
            <person name="Tapia R."/>
            <person name="Land M."/>
            <person name="Hauser L."/>
            <person name="Markowitz V."/>
            <person name="Cheng J.-F."/>
            <person name="Hugenholtz P."/>
            <person name="Woyke T."/>
            <person name="Wu D."/>
            <person name="Gronow S."/>
            <person name="Wellnitz S."/>
            <person name="Brambilla E."/>
            <person name="Klenk H.-P."/>
            <person name="Eisen J.A."/>
        </authorList>
    </citation>
    <scope>NUCLEOTIDE SEQUENCE</scope>
    <source>
        <strain>WB4</strain>
    </source>
</reference>
<dbReference type="STRING" id="694427.Palpr_3048"/>
<dbReference type="SUPFAM" id="SSF56112">
    <property type="entry name" value="Protein kinase-like (PK-like)"/>
    <property type="match status" value="1"/>
</dbReference>
<dbReference type="eggNOG" id="COG3178">
    <property type="taxonomic scope" value="Bacteria"/>
</dbReference>
<evidence type="ECO:0000313" key="4">
    <source>
        <dbReference type="Proteomes" id="UP000008718"/>
    </source>
</evidence>
<dbReference type="KEGG" id="ppn:Palpr_3048"/>
<dbReference type="Pfam" id="PF22740">
    <property type="entry name" value="PapZ_C"/>
    <property type="match status" value="1"/>
</dbReference>
<gene>
    <name evidence="3" type="ordered locus">Palpr_3048</name>
</gene>
<keyword evidence="3" id="KW-0808">Transferase</keyword>
<dbReference type="HOGENOM" id="CLU_021467_0_0_10"/>
<dbReference type="EMBL" id="CP002345">
    <property type="protein sequence ID" value="ADQ81176.1"/>
    <property type="molecule type" value="Genomic_DNA"/>
</dbReference>
<dbReference type="InterPro" id="IPR011009">
    <property type="entry name" value="Kinase-like_dom_sf"/>
</dbReference>
<dbReference type="InterPro" id="IPR053931">
    <property type="entry name" value="RapZ_C"/>
</dbReference>
<dbReference type="GO" id="GO:0016740">
    <property type="term" value="F:transferase activity"/>
    <property type="evidence" value="ECO:0007669"/>
    <property type="project" value="UniProtKB-KW"/>
</dbReference>
<reference evidence="3 4" key="2">
    <citation type="journal article" date="2011" name="Stand. Genomic Sci.">
        <title>Complete genome sequence of Paludibacter propionicigenes type strain (WB4).</title>
        <authorList>
            <person name="Gronow S."/>
            <person name="Munk C."/>
            <person name="Lapidus A."/>
            <person name="Nolan M."/>
            <person name="Lucas S."/>
            <person name="Hammon N."/>
            <person name="Deshpande S."/>
            <person name="Cheng J.F."/>
            <person name="Tapia R."/>
            <person name="Han C."/>
            <person name="Goodwin L."/>
            <person name="Pitluck S."/>
            <person name="Liolios K."/>
            <person name="Ivanova N."/>
            <person name="Mavromatis K."/>
            <person name="Mikhailova N."/>
            <person name="Pati A."/>
            <person name="Chen A."/>
            <person name="Palaniappan K."/>
            <person name="Land M."/>
            <person name="Hauser L."/>
            <person name="Chang Y.J."/>
            <person name="Jeffries C.D."/>
            <person name="Brambilla E."/>
            <person name="Rohde M."/>
            <person name="Goker M."/>
            <person name="Detter J.C."/>
            <person name="Woyke T."/>
            <person name="Bristow J."/>
            <person name="Eisen J.A."/>
            <person name="Markowitz V."/>
            <person name="Hugenholtz P."/>
            <person name="Kyrpides N.C."/>
            <person name="Klenk H.P."/>
        </authorList>
    </citation>
    <scope>NUCLEOTIDE SEQUENCE [LARGE SCALE GENOMIC DNA]</scope>
    <source>
        <strain evidence="4">DSM 17365 / JCM 13257 / WB4</strain>
    </source>
</reference>
<evidence type="ECO:0000259" key="2">
    <source>
        <dbReference type="Pfam" id="PF22740"/>
    </source>
</evidence>
<feature type="domain" description="RapZ C-terminal" evidence="2">
    <location>
        <begin position="358"/>
        <end position="482"/>
    </location>
</feature>
<dbReference type="GO" id="GO:0005524">
    <property type="term" value="F:ATP binding"/>
    <property type="evidence" value="ECO:0007669"/>
    <property type="project" value="InterPro"/>
</dbReference>
<protein>
    <submittedName>
        <fullName evidence="3">Aminoglycoside phosphotransferase</fullName>
    </submittedName>
</protein>
<evidence type="ECO:0000313" key="3">
    <source>
        <dbReference type="EMBL" id="ADQ81176.1"/>
    </source>
</evidence>
<evidence type="ECO:0000259" key="1">
    <source>
        <dbReference type="Pfam" id="PF01636"/>
    </source>
</evidence>
<sequence>MFVSLQSRTKSTIQPIPMTELETLFLQYTHEPALTVTELSASGSNRKYFRLTSENHSLIGVEGTSVDENIAFIEIANHFHHQGLPVPRVLGQTADKRFYIQDDLGDTLLFDAIAEGRKTGVFCEPEKELLRKTMRKLPAVQVQGAQGLDFSVCYPQPEFNERSILWDLNYFKYCFLKATGLDFQENLLEDDFVKLSEILMRSRTNTFMYRDFQSRNVMVKDGEPYFIDFQGGRKGPLYYDVASFLWQAKAQYNSELREELLHIYLAALQELMPIDEADFAEQLKHFVLFRTLQVLGAYGFRGYFEKKPHFLQSIPFAIENLRAFLHDDNSSYPYLLQVLKEMTELEQFREVEIRKPLVVKVYSFSYKKGIPQDNSGNGGGFVFDCRAVNNPGKYERYQSLTGLDESVIRFLEDDGEILSFIDHAFALVDASVKRYIDRGFTNLMISFGCTGGRHRSVYSAQKTAEHISEKFGVEVQLIHREQNIEAKFSPLNPPRGTY</sequence>
<dbReference type="InterPro" id="IPR002575">
    <property type="entry name" value="Aminoglycoside_PTrfase"/>
</dbReference>
<dbReference type="PANTHER" id="PTHR30448">
    <property type="entry name" value="RNASE ADAPTER PROTEIN RAPZ"/>
    <property type="match status" value="1"/>
</dbReference>
<organism evidence="3 4">
    <name type="scientific">Paludibacter propionicigenes (strain DSM 17365 / JCM 13257 / WB4)</name>
    <dbReference type="NCBI Taxonomy" id="694427"/>
    <lineage>
        <taxon>Bacteria</taxon>
        <taxon>Pseudomonadati</taxon>
        <taxon>Bacteroidota</taxon>
        <taxon>Bacteroidia</taxon>
        <taxon>Bacteroidales</taxon>
        <taxon>Paludibacteraceae</taxon>
        <taxon>Paludibacter</taxon>
    </lineage>
</organism>
<dbReference type="Proteomes" id="UP000008718">
    <property type="component" value="Chromosome"/>
</dbReference>
<dbReference type="Gene3D" id="3.90.1200.10">
    <property type="match status" value="1"/>
</dbReference>
<feature type="domain" description="Aminoglycoside phosphotransferase" evidence="1">
    <location>
        <begin position="36"/>
        <end position="272"/>
    </location>
</feature>